<accession>A0AAN6VES3</accession>
<dbReference type="AlphaFoldDB" id="A0AAN6VES3"/>
<feature type="chain" id="PRO_5042993615" evidence="1">
    <location>
        <begin position="19"/>
        <end position="232"/>
    </location>
</feature>
<keyword evidence="1" id="KW-0732">Signal</keyword>
<evidence type="ECO:0000313" key="2">
    <source>
        <dbReference type="EMBL" id="KAK4148801.1"/>
    </source>
</evidence>
<name>A0AAN6VES3_9PEZI</name>
<proteinExistence type="predicted"/>
<protein>
    <submittedName>
        <fullName evidence="2">Uncharacterized protein</fullName>
    </submittedName>
</protein>
<dbReference type="Proteomes" id="UP001302745">
    <property type="component" value="Unassembled WGS sequence"/>
</dbReference>
<organism evidence="2 3">
    <name type="scientific">Chaetomidium leptoderma</name>
    <dbReference type="NCBI Taxonomy" id="669021"/>
    <lineage>
        <taxon>Eukaryota</taxon>
        <taxon>Fungi</taxon>
        <taxon>Dikarya</taxon>
        <taxon>Ascomycota</taxon>
        <taxon>Pezizomycotina</taxon>
        <taxon>Sordariomycetes</taxon>
        <taxon>Sordariomycetidae</taxon>
        <taxon>Sordariales</taxon>
        <taxon>Chaetomiaceae</taxon>
        <taxon>Chaetomidium</taxon>
    </lineage>
</organism>
<sequence>MKLFTLASLSLFASLGTAMPTPDGAQVPRELQGTNPGVLATCSGGTGVCIKGRCSCPGFCEGACSCRDRRDHRRHDSCRCDECRLRDKSRHRDDSYSWYRDDKQQRGDSYSWYRDDNRYREESLESSLENTVFDHQMHKMVSELRRCKVEDGNVASILILHLLLDAVLDDEFIDNFADFQNSAAKGVWYCCEGVLQRGHNDTGVKAGHCFCRRDPMMARCVEIQKVEDVKYG</sequence>
<comment type="caution">
    <text evidence="2">The sequence shown here is derived from an EMBL/GenBank/DDBJ whole genome shotgun (WGS) entry which is preliminary data.</text>
</comment>
<reference evidence="2" key="1">
    <citation type="journal article" date="2023" name="Mol. Phylogenet. Evol.">
        <title>Genome-scale phylogeny and comparative genomics of the fungal order Sordariales.</title>
        <authorList>
            <person name="Hensen N."/>
            <person name="Bonometti L."/>
            <person name="Westerberg I."/>
            <person name="Brannstrom I.O."/>
            <person name="Guillou S."/>
            <person name="Cros-Aarteil S."/>
            <person name="Calhoun S."/>
            <person name="Haridas S."/>
            <person name="Kuo A."/>
            <person name="Mondo S."/>
            <person name="Pangilinan J."/>
            <person name="Riley R."/>
            <person name="LaButti K."/>
            <person name="Andreopoulos B."/>
            <person name="Lipzen A."/>
            <person name="Chen C."/>
            <person name="Yan M."/>
            <person name="Daum C."/>
            <person name="Ng V."/>
            <person name="Clum A."/>
            <person name="Steindorff A."/>
            <person name="Ohm R.A."/>
            <person name="Martin F."/>
            <person name="Silar P."/>
            <person name="Natvig D.O."/>
            <person name="Lalanne C."/>
            <person name="Gautier V."/>
            <person name="Ament-Velasquez S.L."/>
            <person name="Kruys A."/>
            <person name="Hutchinson M.I."/>
            <person name="Powell A.J."/>
            <person name="Barry K."/>
            <person name="Miller A.N."/>
            <person name="Grigoriev I.V."/>
            <person name="Debuchy R."/>
            <person name="Gladieux P."/>
            <person name="Hiltunen Thoren M."/>
            <person name="Johannesson H."/>
        </authorList>
    </citation>
    <scope>NUCLEOTIDE SEQUENCE</scope>
    <source>
        <strain evidence="2">CBS 538.74</strain>
    </source>
</reference>
<reference evidence="2" key="2">
    <citation type="submission" date="2023-05" db="EMBL/GenBank/DDBJ databases">
        <authorList>
            <consortium name="Lawrence Berkeley National Laboratory"/>
            <person name="Steindorff A."/>
            <person name="Hensen N."/>
            <person name="Bonometti L."/>
            <person name="Westerberg I."/>
            <person name="Brannstrom I.O."/>
            <person name="Guillou S."/>
            <person name="Cros-Aarteil S."/>
            <person name="Calhoun S."/>
            <person name="Haridas S."/>
            <person name="Kuo A."/>
            <person name="Mondo S."/>
            <person name="Pangilinan J."/>
            <person name="Riley R."/>
            <person name="Labutti K."/>
            <person name="Andreopoulos B."/>
            <person name="Lipzen A."/>
            <person name="Chen C."/>
            <person name="Yanf M."/>
            <person name="Daum C."/>
            <person name="Ng V."/>
            <person name="Clum A."/>
            <person name="Ohm R."/>
            <person name="Martin F."/>
            <person name="Silar P."/>
            <person name="Natvig D."/>
            <person name="Lalanne C."/>
            <person name="Gautier V."/>
            <person name="Ament-Velasquez S.L."/>
            <person name="Kruys A."/>
            <person name="Hutchinson M.I."/>
            <person name="Powell A.J."/>
            <person name="Barry K."/>
            <person name="Miller A.N."/>
            <person name="Grigoriev I.V."/>
            <person name="Debuchy R."/>
            <person name="Gladieux P."/>
            <person name="Thoren M.H."/>
            <person name="Johannesson H."/>
        </authorList>
    </citation>
    <scope>NUCLEOTIDE SEQUENCE</scope>
    <source>
        <strain evidence="2">CBS 538.74</strain>
    </source>
</reference>
<dbReference type="EMBL" id="MU857257">
    <property type="protein sequence ID" value="KAK4148801.1"/>
    <property type="molecule type" value="Genomic_DNA"/>
</dbReference>
<feature type="signal peptide" evidence="1">
    <location>
        <begin position="1"/>
        <end position="18"/>
    </location>
</feature>
<gene>
    <name evidence="2" type="ORF">C8A00DRAFT_38614</name>
</gene>
<keyword evidence="3" id="KW-1185">Reference proteome</keyword>
<evidence type="ECO:0000256" key="1">
    <source>
        <dbReference type="SAM" id="SignalP"/>
    </source>
</evidence>
<evidence type="ECO:0000313" key="3">
    <source>
        <dbReference type="Proteomes" id="UP001302745"/>
    </source>
</evidence>